<evidence type="ECO:0000313" key="2">
    <source>
        <dbReference type="Proteomes" id="UP001082899"/>
    </source>
</evidence>
<comment type="caution">
    <text evidence="1">The sequence shown here is derived from an EMBL/GenBank/DDBJ whole genome shotgun (WGS) entry which is preliminary data.</text>
</comment>
<sequence>MWKLLEIHPERRLHRSPFSRDGKTAGRNDFPARPLPEIAKNILENPPREPYPWSFHVFYAIHPAFAL</sequence>
<keyword evidence="2" id="KW-1185">Reference proteome</keyword>
<name>A0ABT3ZQ78_9BURK</name>
<proteinExistence type="predicted"/>
<reference evidence="1" key="1">
    <citation type="submission" date="2022-11" db="EMBL/GenBank/DDBJ databases">
        <title>Robbsia betulipollinis sp. nov., isolated from pollen of birch (Betula pendula).</title>
        <authorList>
            <person name="Shi H."/>
            <person name="Ambika Manirajan B."/>
            <person name="Ratering S."/>
            <person name="Geissler-Plaum R."/>
            <person name="Schnell S."/>
        </authorList>
    </citation>
    <scope>NUCLEOTIDE SEQUENCE</scope>
    <source>
        <strain evidence="1">Bb-Pol-6</strain>
    </source>
</reference>
<dbReference type="EMBL" id="JAPMXC010000006">
    <property type="protein sequence ID" value="MCY0388699.1"/>
    <property type="molecule type" value="Genomic_DNA"/>
</dbReference>
<evidence type="ECO:0000313" key="1">
    <source>
        <dbReference type="EMBL" id="MCY0388699.1"/>
    </source>
</evidence>
<accession>A0ABT3ZQ78</accession>
<dbReference type="Proteomes" id="UP001082899">
    <property type="component" value="Unassembled WGS sequence"/>
</dbReference>
<gene>
    <name evidence="1" type="ORF">OVY01_16100</name>
</gene>
<protein>
    <submittedName>
        <fullName evidence="1">Uncharacterized protein</fullName>
    </submittedName>
</protein>
<organism evidence="1 2">
    <name type="scientific">Robbsia betulipollinis</name>
    <dbReference type="NCBI Taxonomy" id="2981849"/>
    <lineage>
        <taxon>Bacteria</taxon>
        <taxon>Pseudomonadati</taxon>
        <taxon>Pseudomonadota</taxon>
        <taxon>Betaproteobacteria</taxon>
        <taxon>Burkholderiales</taxon>
        <taxon>Burkholderiaceae</taxon>
        <taxon>Robbsia</taxon>
    </lineage>
</organism>